<dbReference type="Proteomes" id="UP000005730">
    <property type="component" value="Chromosome"/>
</dbReference>
<dbReference type="eggNOG" id="COG0265">
    <property type="taxonomic scope" value="Bacteria"/>
</dbReference>
<dbReference type="SUPFAM" id="SSF50156">
    <property type="entry name" value="PDZ domain-like"/>
    <property type="match status" value="2"/>
</dbReference>
<keyword evidence="8" id="KW-0720">Serine protease</keyword>
<keyword evidence="5" id="KW-0677">Repeat</keyword>
<evidence type="ECO:0000256" key="3">
    <source>
        <dbReference type="ARBA" id="ARBA00022670"/>
    </source>
</evidence>
<sequence length="506" mass="54113">MRTKVYLRSLLPRDRLKRLMMSMLALSVLFCAGMAGGYLYSLLNDPAHPPVGVSVASADVSSGPSNPYTGNPIVPLVKSSAPSVVNIDTEKLVKQSFSPFPDELMDDPFFNHFFGEHFKQFTRVVPMKGKGSGFIVTKDGYILTNNHVVEGADRITVTMLDGRQLPAKLVGRDPTFDLAVIKVDLKDAAALKLGDSDTVEVGEWVVAIGNPFGLENSVTVGVISAKNRTIQAENMNFQGFLQTDAAINPGNSGGPLINLRGEVVGINTAIVPYAQGIGFAVPINMAKQVLDDLIKHGEVRRGWLGVMAQPNGPAFAKAYKVPTSEGAIVADVKPGSPADAAGLRRGDVIVSIDGKKVLNDKSLTFLVRSFSAGTKVKIEFYRRDKKMSADVVLGDTSSGRSWIPKLLPSGKKSAAVNVMGAEIRDLDSDLRSNFGVPADIQGVIVLNVNPKSRAAYLGLSKGDVIMEFNGVKVNSPSDVEMAAKGDPKSVAVLVWRRGSTIFLSLS</sequence>
<dbReference type="InterPro" id="IPR001478">
    <property type="entry name" value="PDZ"/>
</dbReference>
<feature type="active site" description="Charge relay system" evidence="9">
    <location>
        <position position="252"/>
    </location>
</feature>
<dbReference type="GO" id="GO:0042597">
    <property type="term" value="C:periplasmic space"/>
    <property type="evidence" value="ECO:0007669"/>
    <property type="project" value="UniProtKB-SubCell"/>
</dbReference>
<dbReference type="Gene3D" id="2.40.10.120">
    <property type="match status" value="1"/>
</dbReference>
<evidence type="ECO:0000256" key="8">
    <source>
        <dbReference type="ARBA" id="ARBA00022825"/>
    </source>
</evidence>
<name>H0USB7_9BACT</name>
<dbReference type="GO" id="GO:0006508">
    <property type="term" value="P:proteolysis"/>
    <property type="evidence" value="ECO:0007669"/>
    <property type="project" value="UniProtKB-KW"/>
</dbReference>
<reference evidence="12 13" key="1">
    <citation type="submission" date="2011-10" db="EMBL/GenBank/DDBJ databases">
        <title>The Noncontiguous Finished genome of Thermanaerovibrio velox DSM 12556.</title>
        <authorList>
            <consortium name="US DOE Joint Genome Institute (JGI-PGF)"/>
            <person name="Lucas S."/>
            <person name="Copeland A."/>
            <person name="Lapidus A."/>
            <person name="Glavina del Rio T."/>
            <person name="Dalin E."/>
            <person name="Tice H."/>
            <person name="Bruce D."/>
            <person name="Goodwin L."/>
            <person name="Pitluck S."/>
            <person name="Peters L."/>
            <person name="Mikhailova N."/>
            <person name="Teshima H."/>
            <person name="Kyrpides N."/>
            <person name="Mavromatis K."/>
            <person name="Ivanova N."/>
            <person name="Markowitz V."/>
            <person name="Cheng J.-F."/>
            <person name="Hugenholtz P."/>
            <person name="Woyke T."/>
            <person name="Wu D."/>
            <person name="Spring S."/>
            <person name="Brambilla E.-M."/>
            <person name="Klenk H.-P."/>
            <person name="Eisen J.A."/>
        </authorList>
    </citation>
    <scope>NUCLEOTIDE SEQUENCE [LARGE SCALE GENOMIC DNA]</scope>
    <source>
        <strain evidence="12 13">DSM 12556</strain>
    </source>
</reference>
<evidence type="ECO:0000256" key="6">
    <source>
        <dbReference type="ARBA" id="ARBA00022764"/>
    </source>
</evidence>
<dbReference type="Gene3D" id="2.30.42.10">
    <property type="match status" value="1"/>
</dbReference>
<feature type="binding site" evidence="10">
    <location>
        <begin position="250"/>
        <end position="252"/>
    </location>
    <ligand>
        <name>substrate</name>
    </ligand>
</feature>
<dbReference type="Pfam" id="PF13365">
    <property type="entry name" value="Trypsin_2"/>
    <property type="match status" value="1"/>
</dbReference>
<dbReference type="PANTHER" id="PTHR22939:SF129">
    <property type="entry name" value="SERINE PROTEASE HTRA2, MITOCHONDRIAL"/>
    <property type="match status" value="1"/>
</dbReference>
<evidence type="ECO:0000313" key="12">
    <source>
        <dbReference type="EMBL" id="EHM10206.1"/>
    </source>
</evidence>
<proteinExistence type="inferred from homology"/>
<comment type="subcellular location">
    <subcellularLocation>
        <location evidence="1">Periplasm</location>
    </subcellularLocation>
</comment>
<keyword evidence="7" id="KW-0378">Hydrolase</keyword>
<dbReference type="InterPro" id="IPR001940">
    <property type="entry name" value="Peptidase_S1C"/>
</dbReference>
<dbReference type="GO" id="GO:0004252">
    <property type="term" value="F:serine-type endopeptidase activity"/>
    <property type="evidence" value="ECO:0007669"/>
    <property type="project" value="InterPro"/>
</dbReference>
<dbReference type="OrthoDB" id="9758917at2"/>
<keyword evidence="4" id="KW-0732">Signal</keyword>
<keyword evidence="3 12" id="KW-0645">Protease</keyword>
<feature type="active site" description="Charge relay system" evidence="9">
    <location>
        <position position="147"/>
    </location>
</feature>
<dbReference type="Pfam" id="PF17820">
    <property type="entry name" value="PDZ_6"/>
    <property type="match status" value="1"/>
</dbReference>
<keyword evidence="13" id="KW-1185">Reference proteome</keyword>
<dbReference type="Pfam" id="PF13180">
    <property type="entry name" value="PDZ_2"/>
    <property type="match status" value="1"/>
</dbReference>
<feature type="domain" description="PDZ" evidence="11">
    <location>
        <begin position="293"/>
        <end position="360"/>
    </location>
</feature>
<comment type="similarity">
    <text evidence="2">Belongs to the peptidase S1C family.</text>
</comment>
<evidence type="ECO:0000259" key="11">
    <source>
        <dbReference type="PROSITE" id="PS50106"/>
    </source>
</evidence>
<dbReference type="InterPro" id="IPR041489">
    <property type="entry name" value="PDZ_6"/>
</dbReference>
<feature type="domain" description="PDZ" evidence="11">
    <location>
        <begin position="406"/>
        <end position="498"/>
    </location>
</feature>
<dbReference type="PROSITE" id="PS50106">
    <property type="entry name" value="PDZ"/>
    <property type="match status" value="2"/>
</dbReference>
<evidence type="ECO:0000256" key="1">
    <source>
        <dbReference type="ARBA" id="ARBA00004418"/>
    </source>
</evidence>
<evidence type="ECO:0000256" key="4">
    <source>
        <dbReference type="ARBA" id="ARBA00022729"/>
    </source>
</evidence>
<evidence type="ECO:0000313" key="13">
    <source>
        <dbReference type="Proteomes" id="UP000005730"/>
    </source>
</evidence>
<evidence type="ECO:0000256" key="2">
    <source>
        <dbReference type="ARBA" id="ARBA00010541"/>
    </source>
</evidence>
<accession>H0USB7</accession>
<evidence type="ECO:0000256" key="5">
    <source>
        <dbReference type="ARBA" id="ARBA00022737"/>
    </source>
</evidence>
<dbReference type="PANTHER" id="PTHR22939">
    <property type="entry name" value="SERINE PROTEASE FAMILY S1C HTRA-RELATED"/>
    <property type="match status" value="1"/>
</dbReference>
<dbReference type="RefSeq" id="WP_006583700.1">
    <property type="nucleotide sequence ID" value="NZ_CM001377.1"/>
</dbReference>
<dbReference type="SMART" id="SM00228">
    <property type="entry name" value="PDZ"/>
    <property type="match status" value="2"/>
</dbReference>
<feature type="binding site" evidence="10">
    <location>
        <position position="147"/>
    </location>
    <ligand>
        <name>substrate</name>
    </ligand>
</feature>
<feature type="active site" description="Charge relay system" evidence="9">
    <location>
        <position position="177"/>
    </location>
</feature>
<protein>
    <submittedName>
        <fullName evidence="12">Periplasmic serine protease, Do/DeqQ family</fullName>
    </submittedName>
</protein>
<dbReference type="HOGENOM" id="CLU_020120_1_0_0"/>
<keyword evidence="6" id="KW-0574">Periplasm</keyword>
<evidence type="ECO:0000256" key="7">
    <source>
        <dbReference type="ARBA" id="ARBA00022801"/>
    </source>
</evidence>
<feature type="binding site" evidence="10">
    <location>
        <position position="177"/>
    </location>
    <ligand>
        <name>substrate</name>
    </ligand>
</feature>
<dbReference type="FunFam" id="2.40.10.10:FF:000001">
    <property type="entry name" value="Periplasmic serine protease DegS"/>
    <property type="match status" value="1"/>
</dbReference>
<dbReference type="EMBL" id="CM001377">
    <property type="protein sequence ID" value="EHM10206.1"/>
    <property type="molecule type" value="Genomic_DNA"/>
</dbReference>
<feature type="binding site" evidence="10">
    <location>
        <position position="90"/>
    </location>
    <ligand>
        <name>substrate</name>
    </ligand>
</feature>
<dbReference type="NCBIfam" id="TIGR02037">
    <property type="entry name" value="degP_htrA_DO"/>
    <property type="match status" value="1"/>
</dbReference>
<evidence type="ECO:0000256" key="9">
    <source>
        <dbReference type="PIRSR" id="PIRSR611782-1"/>
    </source>
</evidence>
<dbReference type="Gene3D" id="2.30.42.60">
    <property type="match status" value="1"/>
</dbReference>
<evidence type="ECO:0000256" key="10">
    <source>
        <dbReference type="PIRSR" id="PIRSR611782-2"/>
    </source>
</evidence>
<gene>
    <name evidence="12" type="ORF">TheveDRAFT_1082</name>
</gene>
<organism evidence="12 13">
    <name type="scientific">Thermanaerovibrio velox DSM 12556</name>
    <dbReference type="NCBI Taxonomy" id="926567"/>
    <lineage>
        <taxon>Bacteria</taxon>
        <taxon>Thermotogati</taxon>
        <taxon>Synergistota</taxon>
        <taxon>Synergistia</taxon>
        <taxon>Synergistales</taxon>
        <taxon>Synergistaceae</taxon>
        <taxon>Thermanaerovibrio</taxon>
    </lineage>
</organism>
<dbReference type="AlphaFoldDB" id="H0USB7"/>
<dbReference type="STRING" id="926567.TheveDRAFT_1082"/>
<dbReference type="InterPro" id="IPR009003">
    <property type="entry name" value="Peptidase_S1_PA"/>
</dbReference>
<dbReference type="SUPFAM" id="SSF50494">
    <property type="entry name" value="Trypsin-like serine proteases"/>
    <property type="match status" value="1"/>
</dbReference>
<dbReference type="PRINTS" id="PR00834">
    <property type="entry name" value="PROTEASES2C"/>
</dbReference>
<dbReference type="InterPro" id="IPR036034">
    <property type="entry name" value="PDZ_sf"/>
</dbReference>
<dbReference type="InterPro" id="IPR011782">
    <property type="entry name" value="Pept_S1C_Do"/>
</dbReference>
<dbReference type="CDD" id="cd10839">
    <property type="entry name" value="cpPDZ1_DegP-like"/>
    <property type="match status" value="1"/>
</dbReference>